<evidence type="ECO:0000313" key="2">
    <source>
        <dbReference type="EMBL" id="RVU29672.1"/>
    </source>
</evidence>
<dbReference type="AlphaFoldDB" id="A0A437Q596"/>
<evidence type="ECO:0000256" key="1">
    <source>
        <dbReference type="SAM" id="Phobius"/>
    </source>
</evidence>
<evidence type="ECO:0000313" key="3">
    <source>
        <dbReference type="Proteomes" id="UP000282818"/>
    </source>
</evidence>
<keyword evidence="1" id="KW-0812">Transmembrane</keyword>
<name>A0A437Q596_9GAMM</name>
<organism evidence="2 3">
    <name type="scientific">Neptunomonas marina</name>
    <dbReference type="NCBI Taxonomy" id="1815562"/>
    <lineage>
        <taxon>Bacteria</taxon>
        <taxon>Pseudomonadati</taxon>
        <taxon>Pseudomonadota</taxon>
        <taxon>Gammaproteobacteria</taxon>
        <taxon>Oceanospirillales</taxon>
        <taxon>Oceanospirillaceae</taxon>
        <taxon>Neptunomonas</taxon>
    </lineage>
</organism>
<protein>
    <recommendedName>
        <fullName evidence="4">Prepilin-type N-terminal cleavage/methylation domain-containing protein</fullName>
    </recommendedName>
</protein>
<keyword evidence="1" id="KW-1133">Transmembrane helix</keyword>
<gene>
    <name evidence="2" type="ORF">EOE65_14035</name>
</gene>
<evidence type="ECO:0008006" key="4">
    <source>
        <dbReference type="Google" id="ProtNLM"/>
    </source>
</evidence>
<reference evidence="2 3" key="1">
    <citation type="submission" date="2019-01" db="EMBL/GenBank/DDBJ databases">
        <authorList>
            <person name="Chen W.-M."/>
        </authorList>
    </citation>
    <scope>NUCLEOTIDE SEQUENCE [LARGE SCALE GENOMIC DNA]</scope>
    <source>
        <strain evidence="2 3">HPM-16</strain>
    </source>
</reference>
<feature type="transmembrane region" description="Helical" evidence="1">
    <location>
        <begin position="7"/>
        <end position="30"/>
    </location>
</feature>
<keyword evidence="1" id="KW-0472">Membrane</keyword>
<dbReference type="EMBL" id="SACQ01000007">
    <property type="protein sequence ID" value="RVU29672.1"/>
    <property type="molecule type" value="Genomic_DNA"/>
</dbReference>
<comment type="caution">
    <text evidence="2">The sequence shown here is derived from an EMBL/GenBank/DDBJ whole genome shotgun (WGS) entry which is preliminary data.</text>
</comment>
<dbReference type="Proteomes" id="UP000282818">
    <property type="component" value="Unassembled WGS sequence"/>
</dbReference>
<keyword evidence="3" id="KW-1185">Reference proteome</keyword>
<proteinExistence type="predicted"/>
<dbReference type="RefSeq" id="WP_127694956.1">
    <property type="nucleotide sequence ID" value="NZ_SACQ01000007.1"/>
</dbReference>
<sequence>MRRQQGFSLLEGVISILLVACFYGVLSLYLDRLAARTEAAAMDAVVRQLEHQVNRRVAQLYIRGETQKITMLEGQNPFVWFAESPQFYGGEIAGQQKGQLRSKRWYYDTESGHILYLAEYNNYLKIEGSSSRFVQFVLKLKHTAADAVAKRTSLELVIHPVTPYSWF</sequence>
<accession>A0A437Q596</accession>